<proteinExistence type="predicted"/>
<evidence type="ECO:0000313" key="3">
    <source>
        <dbReference type="Proteomes" id="UP000290637"/>
    </source>
</evidence>
<protein>
    <submittedName>
        <fullName evidence="2">Uncharacterized protein</fullName>
    </submittedName>
</protein>
<gene>
    <name evidence="2" type="ORF">EWM63_07405</name>
</gene>
<dbReference type="Proteomes" id="UP000290637">
    <property type="component" value="Chromosome"/>
</dbReference>
<dbReference type="KEGG" id="plue:EWM63_07405"/>
<dbReference type="AlphaFoldDB" id="A0A4P6KWG0"/>
<sequence>MNLLVWGENKKKPPLLAVCLYLLDSSASRLRAPAFTQPPGGREPKVKKAGKENEAVHGTNPLS</sequence>
<evidence type="ECO:0000313" key="2">
    <source>
        <dbReference type="EMBL" id="QBE62812.1"/>
    </source>
</evidence>
<organism evidence="2 3">
    <name type="scientific">Pseudoduganella lutea</name>
    <dbReference type="NCBI Taxonomy" id="321985"/>
    <lineage>
        <taxon>Bacteria</taxon>
        <taxon>Pseudomonadati</taxon>
        <taxon>Pseudomonadota</taxon>
        <taxon>Betaproteobacteria</taxon>
        <taxon>Burkholderiales</taxon>
        <taxon>Oxalobacteraceae</taxon>
        <taxon>Telluria group</taxon>
        <taxon>Pseudoduganella</taxon>
    </lineage>
</organism>
<reference evidence="2 3" key="1">
    <citation type="submission" date="2019-02" db="EMBL/GenBank/DDBJ databases">
        <title>Draft Genome Sequences of Six Type Strains of the Genus Massilia.</title>
        <authorList>
            <person name="Miess H."/>
            <person name="Frediansyhah A."/>
            <person name="Gross H."/>
        </authorList>
    </citation>
    <scope>NUCLEOTIDE SEQUENCE [LARGE SCALE GENOMIC DNA]</scope>
    <source>
        <strain evidence="2 3">DSM 17473</strain>
    </source>
</reference>
<evidence type="ECO:0000256" key="1">
    <source>
        <dbReference type="SAM" id="MobiDB-lite"/>
    </source>
</evidence>
<keyword evidence="3" id="KW-1185">Reference proteome</keyword>
<dbReference type="RefSeq" id="WP_130185946.1">
    <property type="nucleotide sequence ID" value="NZ_CP035913.1"/>
</dbReference>
<dbReference type="OrthoDB" id="9945890at2"/>
<feature type="compositionally biased region" description="Basic and acidic residues" evidence="1">
    <location>
        <begin position="42"/>
        <end position="55"/>
    </location>
</feature>
<feature type="region of interest" description="Disordered" evidence="1">
    <location>
        <begin position="31"/>
        <end position="63"/>
    </location>
</feature>
<accession>A0A4P6KWG0</accession>
<dbReference type="EMBL" id="CP035913">
    <property type="protein sequence ID" value="QBE62812.1"/>
    <property type="molecule type" value="Genomic_DNA"/>
</dbReference>
<name>A0A4P6KWG0_9BURK</name>